<reference evidence="8" key="1">
    <citation type="submission" date="2013-03" db="EMBL/GenBank/DDBJ databases">
        <authorList>
            <person name="Jeffery W."/>
            <person name="Warren W."/>
            <person name="Wilson R.K."/>
        </authorList>
    </citation>
    <scope>NUCLEOTIDE SEQUENCE</scope>
    <source>
        <strain evidence="8">female</strain>
    </source>
</reference>
<feature type="compositionally biased region" description="Acidic residues" evidence="5">
    <location>
        <begin position="1"/>
        <end position="38"/>
    </location>
</feature>
<dbReference type="Pfam" id="PF13639">
    <property type="entry name" value="zf-RING_2"/>
    <property type="match status" value="1"/>
</dbReference>
<dbReference type="Ensembl" id="ENSAMXT00000042218.1">
    <property type="protein sequence ID" value="ENSAMXP00000051096.1"/>
    <property type="gene ID" value="ENSAMXG00000039098.1"/>
</dbReference>
<reference evidence="7" key="3">
    <citation type="submission" date="2025-08" db="UniProtKB">
        <authorList>
            <consortium name="Ensembl"/>
        </authorList>
    </citation>
    <scope>IDENTIFICATION</scope>
</reference>
<dbReference type="Bgee" id="ENSAMXG00000039098">
    <property type="expression patterns" value="Expressed in camera-type eye and 3 other cell types or tissues"/>
</dbReference>
<name>A0A3B1KAX4_ASTMX</name>
<evidence type="ECO:0000256" key="4">
    <source>
        <dbReference type="PROSITE-ProRule" id="PRU00175"/>
    </source>
</evidence>
<dbReference type="PANTHER" id="PTHR17550:SF4">
    <property type="entry name" value="E3 UBIQUITIN-PROTEIN LIGASE TTC3"/>
    <property type="match status" value="1"/>
</dbReference>
<keyword evidence="8" id="KW-1185">Reference proteome</keyword>
<dbReference type="InParanoid" id="A0A3B1KAX4"/>
<dbReference type="PROSITE" id="PS50089">
    <property type="entry name" value="ZF_RING_2"/>
    <property type="match status" value="1"/>
</dbReference>
<dbReference type="GeneID" id="111193321"/>
<evidence type="ECO:0000256" key="3">
    <source>
        <dbReference type="ARBA" id="ARBA00022833"/>
    </source>
</evidence>
<dbReference type="InterPro" id="IPR013083">
    <property type="entry name" value="Znf_RING/FYVE/PHD"/>
</dbReference>
<dbReference type="PANTHER" id="PTHR17550">
    <property type="entry name" value="E3 UBIQUITIN-PROTEIN LIGASE TTC3"/>
    <property type="match status" value="1"/>
</dbReference>
<keyword evidence="3" id="KW-0862">Zinc</keyword>
<dbReference type="RefSeq" id="XP_022529168.1">
    <property type="nucleotide sequence ID" value="XM_022673447.2"/>
</dbReference>
<dbReference type="FunCoup" id="A0A3B1KAX4">
    <property type="interactions" value="1"/>
</dbReference>
<reference evidence="8" key="2">
    <citation type="journal article" date="2014" name="Nat. Commun.">
        <title>The cavefish genome reveals candidate genes for eye loss.</title>
        <authorList>
            <person name="McGaugh S.E."/>
            <person name="Gross J.B."/>
            <person name="Aken B."/>
            <person name="Blin M."/>
            <person name="Borowsky R."/>
            <person name="Chalopin D."/>
            <person name="Hinaux H."/>
            <person name="Jeffery W.R."/>
            <person name="Keene A."/>
            <person name="Ma L."/>
            <person name="Minx P."/>
            <person name="Murphy D."/>
            <person name="O'Quin K.E."/>
            <person name="Retaux S."/>
            <person name="Rohner N."/>
            <person name="Searle S.M."/>
            <person name="Stahl B.A."/>
            <person name="Tabin C."/>
            <person name="Volff J.N."/>
            <person name="Yoshizawa M."/>
            <person name="Warren W.C."/>
        </authorList>
    </citation>
    <scope>NUCLEOTIDE SEQUENCE [LARGE SCALE GENOMIC DNA]</scope>
    <source>
        <strain evidence="8">female</strain>
    </source>
</reference>
<evidence type="ECO:0000313" key="7">
    <source>
        <dbReference type="Ensembl" id="ENSAMXP00000051096.1"/>
    </source>
</evidence>
<dbReference type="GO" id="GO:0008270">
    <property type="term" value="F:zinc ion binding"/>
    <property type="evidence" value="ECO:0007669"/>
    <property type="project" value="UniProtKB-KW"/>
</dbReference>
<organism evidence="7 8">
    <name type="scientific">Astyanax mexicanus</name>
    <name type="common">Blind cave fish</name>
    <name type="synonym">Astyanax fasciatus mexicanus</name>
    <dbReference type="NCBI Taxonomy" id="7994"/>
    <lineage>
        <taxon>Eukaryota</taxon>
        <taxon>Metazoa</taxon>
        <taxon>Chordata</taxon>
        <taxon>Craniata</taxon>
        <taxon>Vertebrata</taxon>
        <taxon>Euteleostomi</taxon>
        <taxon>Actinopterygii</taxon>
        <taxon>Neopterygii</taxon>
        <taxon>Teleostei</taxon>
        <taxon>Ostariophysi</taxon>
        <taxon>Characiformes</taxon>
        <taxon>Characoidei</taxon>
        <taxon>Acestrorhamphidae</taxon>
        <taxon>Acestrorhamphinae</taxon>
        <taxon>Astyanax</taxon>
    </lineage>
</organism>
<feature type="domain" description="RING-type" evidence="6">
    <location>
        <begin position="154"/>
        <end position="196"/>
    </location>
</feature>
<evidence type="ECO:0000259" key="6">
    <source>
        <dbReference type="PROSITE" id="PS50089"/>
    </source>
</evidence>
<evidence type="ECO:0000256" key="5">
    <source>
        <dbReference type="SAM" id="MobiDB-lite"/>
    </source>
</evidence>
<dbReference type="GeneTree" id="ENSGT00530000067036"/>
<evidence type="ECO:0000256" key="1">
    <source>
        <dbReference type="ARBA" id="ARBA00022723"/>
    </source>
</evidence>
<dbReference type="AlphaFoldDB" id="A0A3B1KAX4"/>
<dbReference type="SMART" id="SM00184">
    <property type="entry name" value="RING"/>
    <property type="match status" value="1"/>
</dbReference>
<dbReference type="SUPFAM" id="SSF57850">
    <property type="entry name" value="RING/U-box"/>
    <property type="match status" value="1"/>
</dbReference>
<keyword evidence="2 4" id="KW-0863">Zinc-finger</keyword>
<reference evidence="7" key="4">
    <citation type="submission" date="2025-09" db="UniProtKB">
        <authorList>
            <consortium name="Ensembl"/>
        </authorList>
    </citation>
    <scope>IDENTIFICATION</scope>
</reference>
<dbReference type="KEGG" id="amex:111193321"/>
<dbReference type="InterPro" id="IPR001841">
    <property type="entry name" value="Znf_RING"/>
</dbReference>
<protein>
    <submittedName>
        <fullName evidence="7">DAZ interacting zinc finger protein 3</fullName>
    </submittedName>
</protein>
<dbReference type="Proteomes" id="UP000018467">
    <property type="component" value="Unassembled WGS sequence"/>
</dbReference>
<proteinExistence type="predicted"/>
<accession>A0A3B1KAX4</accession>
<feature type="region of interest" description="Disordered" evidence="5">
    <location>
        <begin position="1"/>
        <end position="49"/>
    </location>
</feature>
<dbReference type="STRING" id="7994.ENSAMXP00000051096"/>
<sequence length="215" mass="24983">MEKEEEEEEIFTAWPADDEEPESPEELDEEEEEEEEEEAARKRSLDIPRPGQLLAKRRASLPCPAQLSVMHLTHLTHLTRLHTATMAPAPAHLRHRLDGSEHHDHFGEEDEDRRVYKRRPSTIPTIPEVLEPPERKARFRSRNVMSLSDADSLCLICHDDLRKGGGSIRELHCSHSFHTECIEEWLWTKQTCPTCRKQVAMPEPLYWTSTRVKVP</sequence>
<dbReference type="Gene3D" id="3.30.40.10">
    <property type="entry name" value="Zinc/RING finger domain, C3HC4 (zinc finger)"/>
    <property type="match status" value="1"/>
</dbReference>
<evidence type="ECO:0000256" key="2">
    <source>
        <dbReference type="ARBA" id="ARBA00022771"/>
    </source>
</evidence>
<evidence type="ECO:0000313" key="8">
    <source>
        <dbReference type="Proteomes" id="UP000018467"/>
    </source>
</evidence>
<keyword evidence="1" id="KW-0479">Metal-binding</keyword>